<accession>A0A7J9IZK4</accession>
<evidence type="ECO:0000313" key="6">
    <source>
        <dbReference type="Proteomes" id="UP000593575"/>
    </source>
</evidence>
<evidence type="ECO:0000259" key="4">
    <source>
        <dbReference type="Pfam" id="PF08031"/>
    </source>
</evidence>
<keyword evidence="3" id="KW-0560">Oxidoreductase</keyword>
<keyword evidence="2" id="KW-0274">FAD</keyword>
<name>A0A7J9IZK4_9ROSI</name>
<dbReference type="Proteomes" id="UP000593575">
    <property type="component" value="Unassembled WGS sequence"/>
</dbReference>
<dbReference type="Gene3D" id="3.30.465.10">
    <property type="match status" value="1"/>
</dbReference>
<comment type="caution">
    <text evidence="5">The sequence shown here is derived from an EMBL/GenBank/DDBJ whole genome shotgun (WGS) entry which is preliminary data.</text>
</comment>
<sequence>MTTFAWELISSDANGRVLDRKLMGKDLFWAIRGSGGGSFGIVLSWKVKLVHVPSTVTVAAVRRTLESHATQLFHCWQYVAPNLPNDVYSVVSISTTNSTENGERTVVATFVSVFQGGANELIPLMQERFPELGKSDYMRKPIPEIVIQGLWSRLLEDEARISTLNIIAYGGKIDEIPETETPFPHRKGTLYKISYYVGLQEEDNSNPQSYKDLDIGRNNNEGKASYKQASVWGRKYFKENFDRLTYVKAKIDPNNFFRHEQSIPPRFH</sequence>
<evidence type="ECO:0000313" key="5">
    <source>
        <dbReference type="EMBL" id="MBA0827600.1"/>
    </source>
</evidence>
<proteinExistence type="predicted"/>
<dbReference type="GO" id="GO:0050660">
    <property type="term" value="F:flavin adenine dinucleotide binding"/>
    <property type="evidence" value="ECO:0007669"/>
    <property type="project" value="InterPro"/>
</dbReference>
<evidence type="ECO:0000256" key="3">
    <source>
        <dbReference type="ARBA" id="ARBA00023002"/>
    </source>
</evidence>
<dbReference type="InterPro" id="IPR012951">
    <property type="entry name" value="BBE"/>
</dbReference>
<organism evidence="5 6">
    <name type="scientific">Gossypium armourianum</name>
    <dbReference type="NCBI Taxonomy" id="34283"/>
    <lineage>
        <taxon>Eukaryota</taxon>
        <taxon>Viridiplantae</taxon>
        <taxon>Streptophyta</taxon>
        <taxon>Embryophyta</taxon>
        <taxon>Tracheophyta</taxon>
        <taxon>Spermatophyta</taxon>
        <taxon>Magnoliopsida</taxon>
        <taxon>eudicotyledons</taxon>
        <taxon>Gunneridae</taxon>
        <taxon>Pentapetalae</taxon>
        <taxon>rosids</taxon>
        <taxon>malvids</taxon>
        <taxon>Malvales</taxon>
        <taxon>Malvaceae</taxon>
        <taxon>Malvoideae</taxon>
        <taxon>Gossypium</taxon>
    </lineage>
</organism>
<evidence type="ECO:0000256" key="2">
    <source>
        <dbReference type="ARBA" id="ARBA00022827"/>
    </source>
</evidence>
<dbReference type="PANTHER" id="PTHR32448">
    <property type="entry name" value="OS08G0158400 PROTEIN"/>
    <property type="match status" value="1"/>
</dbReference>
<keyword evidence="1" id="KW-0285">Flavoprotein</keyword>
<keyword evidence="6" id="KW-1185">Reference proteome</keyword>
<dbReference type="EMBL" id="JABFAE010000005">
    <property type="protein sequence ID" value="MBA0827600.1"/>
    <property type="molecule type" value="Genomic_DNA"/>
</dbReference>
<dbReference type="SUPFAM" id="SSF56176">
    <property type="entry name" value="FAD-binding/transporter-associated domain-like"/>
    <property type="match status" value="1"/>
</dbReference>
<dbReference type="GO" id="GO:0016491">
    <property type="term" value="F:oxidoreductase activity"/>
    <property type="evidence" value="ECO:0007669"/>
    <property type="project" value="UniProtKB-KW"/>
</dbReference>
<reference evidence="5 6" key="1">
    <citation type="journal article" date="2019" name="Genome Biol. Evol.">
        <title>Insights into the evolution of the New World diploid cottons (Gossypium, subgenus Houzingenia) based on genome sequencing.</title>
        <authorList>
            <person name="Grover C.E."/>
            <person name="Arick M.A. 2nd"/>
            <person name="Thrash A."/>
            <person name="Conover J.L."/>
            <person name="Sanders W.S."/>
            <person name="Peterson D.G."/>
            <person name="Frelichowski J.E."/>
            <person name="Scheffler J.A."/>
            <person name="Scheffler B.E."/>
            <person name="Wendel J.F."/>
        </authorList>
    </citation>
    <scope>NUCLEOTIDE SEQUENCE [LARGE SCALE GENOMIC DNA]</scope>
    <source>
        <strain evidence="5">6</strain>
        <tissue evidence="5">Leaf</tissue>
    </source>
</reference>
<protein>
    <recommendedName>
        <fullName evidence="4">Berberine/berberine-like domain-containing protein</fullName>
    </recommendedName>
</protein>
<dbReference type="Gene3D" id="3.40.462.20">
    <property type="match status" value="1"/>
</dbReference>
<dbReference type="Pfam" id="PF08031">
    <property type="entry name" value="BBE"/>
    <property type="match status" value="1"/>
</dbReference>
<dbReference type="AlphaFoldDB" id="A0A7J9IZK4"/>
<feature type="domain" description="Berberine/berberine-like" evidence="4">
    <location>
        <begin position="210"/>
        <end position="264"/>
    </location>
</feature>
<evidence type="ECO:0000256" key="1">
    <source>
        <dbReference type="ARBA" id="ARBA00022630"/>
    </source>
</evidence>
<dbReference type="InterPro" id="IPR036318">
    <property type="entry name" value="FAD-bd_PCMH-like_sf"/>
</dbReference>
<gene>
    <name evidence="5" type="ORF">Goarm_012370</name>
</gene>
<dbReference type="InterPro" id="IPR016169">
    <property type="entry name" value="FAD-bd_PCMH_sub2"/>
</dbReference>